<evidence type="ECO:0000313" key="1">
    <source>
        <dbReference type="EMBL" id="QKM68142.1"/>
    </source>
</evidence>
<dbReference type="EMBL" id="CP029159">
    <property type="protein sequence ID" value="QKM68142.1"/>
    <property type="molecule type" value="Genomic_DNA"/>
</dbReference>
<dbReference type="InterPro" id="IPR011059">
    <property type="entry name" value="Metal-dep_hydrolase_composite"/>
</dbReference>
<gene>
    <name evidence="1" type="ORF">STSU_014085</name>
</gene>
<name>A0A7G3UGS7_STRT9</name>
<protein>
    <recommendedName>
        <fullName evidence="3">Amidohydrolase</fullName>
    </recommendedName>
</protein>
<evidence type="ECO:0000313" key="2">
    <source>
        <dbReference type="Proteomes" id="UP000005940"/>
    </source>
</evidence>
<dbReference type="AlphaFoldDB" id="A0A7G3UGS7"/>
<proteinExistence type="predicted"/>
<dbReference type="Proteomes" id="UP000005940">
    <property type="component" value="Chromosome"/>
</dbReference>
<accession>A0A7G3UGS7</accession>
<keyword evidence="2" id="KW-1185">Reference proteome</keyword>
<dbReference type="RefSeq" id="WP_130584912.1">
    <property type="nucleotide sequence ID" value="NZ_CP029159.1"/>
</dbReference>
<reference evidence="1 2" key="1">
    <citation type="journal article" date="2012" name="J. Bacteriol.">
        <title>Draft genome of Streptomyces tsukubaensis NRRL 18488, the producer of the clinically important immunosuppressant tacrolimus (FK506).</title>
        <authorList>
            <person name="Barreiro C."/>
            <person name="Prieto C."/>
            <person name="Sola-Landa A."/>
            <person name="Solera E."/>
            <person name="Martinez-Castro M."/>
            <person name="Perez-Redondo R."/>
            <person name="Garcia-Estrada C."/>
            <person name="Aparicio J.F."/>
            <person name="Fernandez-Martinez L.T."/>
            <person name="Santos-Aberturas J."/>
            <person name="Salehi-Najafabadi Z."/>
            <person name="Rodriguez-Garcia A."/>
            <person name="Tauch A."/>
            <person name="Martin J.F."/>
        </authorList>
    </citation>
    <scope>NUCLEOTIDE SEQUENCE [LARGE SCALE GENOMIC DNA]</scope>
    <source>
        <strain evidence="2">DSM 42081 / NBRC 108919 / NRRL 18488 / 9993</strain>
    </source>
</reference>
<organism evidence="1 2">
    <name type="scientific">Streptomyces tsukubensis (strain DSM 42081 / NBRC 108919 / NRRL 18488 / 9993)</name>
    <dbReference type="NCBI Taxonomy" id="1114943"/>
    <lineage>
        <taxon>Bacteria</taxon>
        <taxon>Bacillati</taxon>
        <taxon>Actinomycetota</taxon>
        <taxon>Actinomycetes</taxon>
        <taxon>Kitasatosporales</taxon>
        <taxon>Streptomycetaceae</taxon>
        <taxon>Streptomyces</taxon>
    </lineage>
</organism>
<sequence length="206" mass="20821">MLTIHTAELLLPGGGLPAVPGGAVAVAGREIAATGAYEEVAAVCPGARVRRWPGVLTPGLVHPYGAELLDRAYHPDPREADELGTEPLTGPALDALALDDTRWGASARRGAQRLLAHGVTAIGGTPRRAAVADAVARTGLTVLPAAGTAAPAADGWTFRAPAGAYAGVLDARGAGQRADLAVFDGPGEGALCLATVLGGRLVHRRR</sequence>
<dbReference type="GO" id="GO:0016810">
    <property type="term" value="F:hydrolase activity, acting on carbon-nitrogen (but not peptide) bonds"/>
    <property type="evidence" value="ECO:0007669"/>
    <property type="project" value="InterPro"/>
</dbReference>
<evidence type="ECO:0008006" key="3">
    <source>
        <dbReference type="Google" id="ProtNLM"/>
    </source>
</evidence>
<dbReference type="SUPFAM" id="SSF51338">
    <property type="entry name" value="Composite domain of metallo-dependent hydrolases"/>
    <property type="match status" value="1"/>
</dbReference>